<dbReference type="InterPro" id="IPR017871">
    <property type="entry name" value="ABC_transporter-like_CS"/>
</dbReference>
<dbReference type="InterPro" id="IPR011527">
    <property type="entry name" value="ABC1_TM_dom"/>
</dbReference>
<dbReference type="AlphaFoldDB" id="A0A521G1T0"/>
<accession>A0A521G1T0</accession>
<gene>
    <name evidence="12" type="ORF">CDV28_11433</name>
</gene>
<name>A0A521G1T0_9BACT</name>
<evidence type="ECO:0000256" key="6">
    <source>
        <dbReference type="ARBA" id="ARBA00022989"/>
    </source>
</evidence>
<evidence type="ECO:0000259" key="10">
    <source>
        <dbReference type="PROSITE" id="PS50893"/>
    </source>
</evidence>
<proteinExistence type="predicted"/>
<evidence type="ECO:0000259" key="11">
    <source>
        <dbReference type="PROSITE" id="PS50929"/>
    </source>
</evidence>
<keyword evidence="2" id="KW-0813">Transport</keyword>
<dbReference type="Pfam" id="PF00664">
    <property type="entry name" value="ABC_membrane"/>
    <property type="match status" value="1"/>
</dbReference>
<sequence>MRSFGYFEESKVGRVSDLRLWRRIIVQCWEYRTSIIGGMILSLLITAAAVVQPQLLQRAIDSFMTVEGDAGARLDGVFRISLLYGFAAAVAFAAGFAQVMLLEYIGQSVMQKLRSSLFSHLLSLDLAFFHAHPAGRLVTRLTNDIQNMNEMFTLVMVTIFNDILKLVCILAVLYLTNVRLALLMTVFLPLSLALTLFFSKIAREGFRAIRSQLAVVNAFLQEQISAVSVLQLYARESDSMNKFRELNQVYLERNLHLIRLFGAFMPLTEVLSALATASVLWYGGGEVLRQQLTLGELTAFLAYMRLFFQPMQEIARKYSVVQSALASAERIFELLDISGSIMEPAVPLDGERIKGDIRFEQVSFTYQEEDENGGEREGSQTVLREVDLHIKAGETIAITGPTGAGKTTLVSLLVRFYDPAAGRILLDGHDLREFAPQTLRRKIGLVLQDPLIEPDTVLANIRQDTHLNRSEIYQLLVRTGLDAFIARLPQGLDTRIGEGGLDLSAGEKQLLAFARVLCRDPAVLILDEATSSVDSEAEQMLEQAVRSGFAGRTLLVIAHRLSTVRQADRIAVFSQGRLTELGSHDELLKQQGLYAELVTADRAS</sequence>
<dbReference type="SMART" id="SM00382">
    <property type="entry name" value="AAA"/>
    <property type="match status" value="1"/>
</dbReference>
<keyword evidence="13" id="KW-1185">Reference proteome</keyword>
<dbReference type="Pfam" id="PF00005">
    <property type="entry name" value="ABC_tran"/>
    <property type="match status" value="1"/>
</dbReference>
<evidence type="ECO:0000256" key="9">
    <source>
        <dbReference type="SAM" id="Phobius"/>
    </source>
</evidence>
<keyword evidence="4" id="KW-0547">Nucleotide-binding</keyword>
<dbReference type="InterPro" id="IPR036640">
    <property type="entry name" value="ABC1_TM_sf"/>
</dbReference>
<keyword evidence="7 9" id="KW-0472">Membrane</keyword>
<evidence type="ECO:0000313" key="13">
    <source>
        <dbReference type="Proteomes" id="UP000316238"/>
    </source>
</evidence>
<dbReference type="Gene3D" id="3.40.50.300">
    <property type="entry name" value="P-loop containing nucleotide triphosphate hydrolases"/>
    <property type="match status" value="1"/>
</dbReference>
<dbReference type="FunFam" id="3.40.50.300:FF:000604">
    <property type="entry name" value="ABC transporter B family member 28"/>
    <property type="match status" value="1"/>
</dbReference>
<dbReference type="PROSITE" id="PS50929">
    <property type="entry name" value="ABC_TM1F"/>
    <property type="match status" value="1"/>
</dbReference>
<feature type="domain" description="ABC transmembrane type-1" evidence="11">
    <location>
        <begin position="36"/>
        <end position="323"/>
    </location>
</feature>
<dbReference type="PROSITE" id="PS00211">
    <property type="entry name" value="ABC_TRANSPORTER_1"/>
    <property type="match status" value="1"/>
</dbReference>
<dbReference type="Proteomes" id="UP000316238">
    <property type="component" value="Unassembled WGS sequence"/>
</dbReference>
<dbReference type="SUPFAM" id="SSF90123">
    <property type="entry name" value="ABC transporter transmembrane region"/>
    <property type="match status" value="1"/>
</dbReference>
<dbReference type="PANTHER" id="PTHR43394">
    <property type="entry name" value="ATP-DEPENDENT PERMEASE MDL1, MITOCHONDRIAL"/>
    <property type="match status" value="1"/>
</dbReference>
<dbReference type="PROSITE" id="PS50893">
    <property type="entry name" value="ABC_TRANSPORTER_2"/>
    <property type="match status" value="1"/>
</dbReference>
<keyword evidence="3 9" id="KW-0812">Transmembrane</keyword>
<dbReference type="GO" id="GO:0016887">
    <property type="term" value="F:ATP hydrolysis activity"/>
    <property type="evidence" value="ECO:0007669"/>
    <property type="project" value="InterPro"/>
</dbReference>
<evidence type="ECO:0000256" key="7">
    <source>
        <dbReference type="ARBA" id="ARBA00023136"/>
    </source>
</evidence>
<dbReference type="SUPFAM" id="SSF52540">
    <property type="entry name" value="P-loop containing nucleoside triphosphate hydrolases"/>
    <property type="match status" value="1"/>
</dbReference>
<dbReference type="PANTHER" id="PTHR43394:SF1">
    <property type="entry name" value="ATP-BINDING CASSETTE SUB-FAMILY B MEMBER 10, MITOCHONDRIAL"/>
    <property type="match status" value="1"/>
</dbReference>
<dbReference type="EMBL" id="NQJD01000014">
    <property type="protein sequence ID" value="TAA74948.1"/>
    <property type="molecule type" value="Genomic_DNA"/>
</dbReference>
<evidence type="ECO:0000256" key="2">
    <source>
        <dbReference type="ARBA" id="ARBA00022448"/>
    </source>
</evidence>
<dbReference type="GO" id="GO:0015421">
    <property type="term" value="F:ABC-type oligopeptide transporter activity"/>
    <property type="evidence" value="ECO:0007669"/>
    <property type="project" value="TreeGrafter"/>
</dbReference>
<feature type="transmembrane region" description="Helical" evidence="9">
    <location>
        <begin position="82"/>
        <end position="105"/>
    </location>
</feature>
<dbReference type="InterPro" id="IPR003439">
    <property type="entry name" value="ABC_transporter-like_ATP-bd"/>
</dbReference>
<comment type="subcellular location">
    <subcellularLocation>
        <location evidence="1">Cell membrane</location>
        <topology evidence="1">Multi-pass membrane protein</topology>
    </subcellularLocation>
</comment>
<dbReference type="InterPro" id="IPR039421">
    <property type="entry name" value="Type_1_exporter"/>
</dbReference>
<feature type="transmembrane region" description="Helical" evidence="9">
    <location>
        <begin position="151"/>
        <end position="174"/>
    </location>
</feature>
<dbReference type="GO" id="GO:0005737">
    <property type="term" value="C:cytoplasm"/>
    <property type="evidence" value="ECO:0007669"/>
    <property type="project" value="UniProtKB-ARBA"/>
</dbReference>
<dbReference type="GO" id="GO:0005524">
    <property type="term" value="F:ATP binding"/>
    <property type="evidence" value="ECO:0007669"/>
    <property type="project" value="UniProtKB-KW"/>
</dbReference>
<evidence type="ECO:0000256" key="8">
    <source>
        <dbReference type="ARBA" id="ARBA00040960"/>
    </source>
</evidence>
<dbReference type="InterPro" id="IPR027417">
    <property type="entry name" value="P-loop_NTPase"/>
</dbReference>
<evidence type="ECO:0000256" key="4">
    <source>
        <dbReference type="ARBA" id="ARBA00022741"/>
    </source>
</evidence>
<evidence type="ECO:0000313" key="12">
    <source>
        <dbReference type="EMBL" id="TAA74948.1"/>
    </source>
</evidence>
<keyword evidence="6 9" id="KW-1133">Transmembrane helix</keyword>
<evidence type="ECO:0000256" key="1">
    <source>
        <dbReference type="ARBA" id="ARBA00004651"/>
    </source>
</evidence>
<feature type="transmembrane region" description="Helical" evidence="9">
    <location>
        <begin position="31"/>
        <end position="51"/>
    </location>
</feature>
<protein>
    <recommendedName>
        <fullName evidence="8">Multidrug resistance-like ATP-binding protein MdlB</fullName>
    </recommendedName>
</protein>
<dbReference type="Gene3D" id="1.20.1560.10">
    <property type="entry name" value="ABC transporter type 1, transmembrane domain"/>
    <property type="match status" value="1"/>
</dbReference>
<dbReference type="CDD" id="cd18544">
    <property type="entry name" value="ABC_6TM_TmrA_like"/>
    <property type="match status" value="1"/>
</dbReference>
<dbReference type="GO" id="GO:0005886">
    <property type="term" value="C:plasma membrane"/>
    <property type="evidence" value="ECO:0007669"/>
    <property type="project" value="UniProtKB-SubCell"/>
</dbReference>
<feature type="transmembrane region" description="Helical" evidence="9">
    <location>
        <begin position="260"/>
        <end position="282"/>
    </location>
</feature>
<feature type="domain" description="ABC transporter" evidence="10">
    <location>
        <begin position="357"/>
        <end position="600"/>
    </location>
</feature>
<keyword evidence="5 12" id="KW-0067">ATP-binding</keyword>
<feature type="transmembrane region" description="Helical" evidence="9">
    <location>
        <begin position="180"/>
        <end position="198"/>
    </location>
</feature>
<reference evidence="12" key="1">
    <citation type="submission" date="2017-07" db="EMBL/GenBank/DDBJ databases">
        <title>The cable genome - Insights into the physiology and evolution of filamentous bacteria capable of sulfide oxidation via long distance electron transfer.</title>
        <authorList>
            <person name="Thorup C."/>
            <person name="Bjerg J.T."/>
            <person name="Schreiber L."/>
            <person name="Nielsen L.P."/>
            <person name="Kjeldsen K.U."/>
            <person name="Boesen T."/>
            <person name="Boggild A."/>
            <person name="Meysman F."/>
            <person name="Geelhoed J."/>
            <person name="Schramm A."/>
        </authorList>
    </citation>
    <scope>NUCLEOTIDE SEQUENCE [LARGE SCALE GENOMIC DNA]</scope>
    <source>
        <strain evidence="12">GS</strain>
    </source>
</reference>
<evidence type="ECO:0000256" key="3">
    <source>
        <dbReference type="ARBA" id="ARBA00022692"/>
    </source>
</evidence>
<dbReference type="InterPro" id="IPR003593">
    <property type="entry name" value="AAA+_ATPase"/>
</dbReference>
<evidence type="ECO:0000256" key="5">
    <source>
        <dbReference type="ARBA" id="ARBA00022840"/>
    </source>
</evidence>
<comment type="caution">
    <text evidence="12">The sequence shown here is derived from an EMBL/GenBank/DDBJ whole genome shotgun (WGS) entry which is preliminary data.</text>
</comment>
<organism evidence="12 13">
    <name type="scientific">Candidatus Electronema aureum</name>
    <dbReference type="NCBI Taxonomy" id="2005002"/>
    <lineage>
        <taxon>Bacteria</taxon>
        <taxon>Pseudomonadati</taxon>
        <taxon>Thermodesulfobacteriota</taxon>
        <taxon>Desulfobulbia</taxon>
        <taxon>Desulfobulbales</taxon>
        <taxon>Desulfobulbaceae</taxon>
        <taxon>Candidatus Electronema</taxon>
    </lineage>
</organism>